<accession>A0A9P7KN52</accession>
<sequence length="217" mass="24481">MGSLLNVYNSLGDVYEGAEIMASRPHVLLTLANLLIEYRLDKAYDIRLNHKHFDIRDGEQVISFTGRDLILSAVCNNGELPIEMLSAEGINTVQGGVIRPSDFLLKDGIAIPYEFAYTTKPPGRALNPYFLEQWCSILEKEDMEGLLGLCVRDDNVPVNAHEVSDPEKRVNRLLFGDAREQGMDTISTTWRVCEIDGVVEAKQCTYCSQVREHWKKC</sequence>
<keyword evidence="2" id="KW-1185">Reference proteome</keyword>
<evidence type="ECO:0000313" key="2">
    <source>
        <dbReference type="Proteomes" id="UP000782241"/>
    </source>
</evidence>
<gene>
    <name evidence="1" type="ORF">KAF25_004674</name>
</gene>
<evidence type="ECO:0000313" key="1">
    <source>
        <dbReference type="EMBL" id="KAG5656398.1"/>
    </source>
</evidence>
<dbReference type="AlphaFoldDB" id="A0A9P7KN52"/>
<comment type="caution">
    <text evidence="1">The sequence shown here is derived from an EMBL/GenBank/DDBJ whole genome shotgun (WGS) entry which is preliminary data.</text>
</comment>
<dbReference type="EMBL" id="JAGPUO010000022">
    <property type="protein sequence ID" value="KAG5656398.1"/>
    <property type="molecule type" value="Genomic_DNA"/>
</dbReference>
<dbReference type="Proteomes" id="UP000782241">
    <property type="component" value="Unassembled WGS sequence"/>
</dbReference>
<reference evidence="1" key="1">
    <citation type="submission" date="2021-04" db="EMBL/GenBank/DDBJ databases">
        <title>Draft genome of Fusarium avenaceum strain F156N33, isolated from an atmospheric sample in Virginia.</title>
        <authorList>
            <person name="Yang S."/>
            <person name="Vinatzer B.A."/>
            <person name="Coleman J."/>
        </authorList>
    </citation>
    <scope>NUCLEOTIDE SEQUENCE</scope>
    <source>
        <strain evidence="1">F156N33</strain>
    </source>
</reference>
<protein>
    <submittedName>
        <fullName evidence="1">Uncharacterized protein</fullName>
    </submittedName>
</protein>
<name>A0A9P7KN52_9HYPO</name>
<organism evidence="1 2">
    <name type="scientific">Fusarium avenaceum</name>
    <dbReference type="NCBI Taxonomy" id="40199"/>
    <lineage>
        <taxon>Eukaryota</taxon>
        <taxon>Fungi</taxon>
        <taxon>Dikarya</taxon>
        <taxon>Ascomycota</taxon>
        <taxon>Pezizomycotina</taxon>
        <taxon>Sordariomycetes</taxon>
        <taxon>Hypocreomycetidae</taxon>
        <taxon>Hypocreales</taxon>
        <taxon>Nectriaceae</taxon>
        <taxon>Fusarium</taxon>
        <taxon>Fusarium tricinctum species complex</taxon>
    </lineage>
</organism>
<proteinExistence type="predicted"/>